<sequence>MDTIDMLVDRYFPNSAPQKKWLIIDIARALNLQPEVDEDGDEMVYYKLGDYGVVLDELREPMLSEDEKALLTGKFFAEARKNAKANRKINVSDLEEVWKMGEGNLPLTAVRSFIALLKVVHAKKIALEPNDRARLLEIALRCDGHECTKLPSRDIHNLIFALCNVGIRDGFALSKEVKKKVSDFIVALKDAYIDSISLRRWKRSSELLKPKAHDYLSESSPSELKYLKGWLQAPINLDDHHFDNPGQGRSLSDPQVRNQTLISELFQSYTNEKSPKRKAMLAETLLDSYNHSFRALGAGVKDTEKFIVSVLRQLPATTTRQNSLVLGILDQCIGLGEPCINVTRSEDVAPLKVILQNMSLERSPNLVSTLAHKLQDAGKRSGGHFDLSWMQPRPSKKKSSKGKVTKQKSPLAERMKVPS</sequence>
<dbReference type="VEuPathDB" id="VectorBase:ISCW021029"/>
<protein>
    <submittedName>
        <fullName evidence="2 3">Uncharacterized protein</fullName>
    </submittedName>
</protein>
<evidence type="ECO:0000313" key="2">
    <source>
        <dbReference type="EMBL" id="EEC15145.1"/>
    </source>
</evidence>
<gene>
    <name evidence="3" type="primary">8037465</name>
    <name evidence="2" type="ORF">IscW_ISCW021029</name>
</gene>
<reference evidence="3" key="2">
    <citation type="submission" date="2020-05" db="UniProtKB">
        <authorList>
            <consortium name="EnsemblMetazoa"/>
        </authorList>
    </citation>
    <scope>IDENTIFICATION</scope>
    <source>
        <strain evidence="3">wikel</strain>
    </source>
</reference>
<dbReference type="VEuPathDB" id="VectorBase:ISCP_018437"/>
<evidence type="ECO:0000313" key="3">
    <source>
        <dbReference type="EnsemblMetazoa" id="ISCW021029-PA"/>
    </source>
</evidence>
<feature type="region of interest" description="Disordered" evidence="1">
    <location>
        <begin position="378"/>
        <end position="419"/>
    </location>
</feature>
<dbReference type="EMBL" id="DS884020">
    <property type="protein sequence ID" value="EEC15145.1"/>
    <property type="molecule type" value="Genomic_DNA"/>
</dbReference>
<proteinExistence type="predicted"/>
<dbReference type="PaxDb" id="6945-B7Q8H3"/>
<dbReference type="EnsemblMetazoa" id="ISCW021029-RA">
    <property type="protein sequence ID" value="ISCW021029-PA"/>
    <property type="gene ID" value="ISCW021029"/>
</dbReference>
<feature type="compositionally biased region" description="Basic residues" evidence="1">
    <location>
        <begin position="394"/>
        <end position="406"/>
    </location>
</feature>
<dbReference type="Proteomes" id="UP000001555">
    <property type="component" value="Unassembled WGS sequence"/>
</dbReference>
<accession>B7Q8H3</accession>
<dbReference type="HOGENOM" id="CLU_656018_0_0_1"/>
<reference evidence="2 4" key="1">
    <citation type="submission" date="2008-03" db="EMBL/GenBank/DDBJ databases">
        <title>Annotation of Ixodes scapularis.</title>
        <authorList>
            <consortium name="Ixodes scapularis Genome Project Consortium"/>
            <person name="Caler E."/>
            <person name="Hannick L.I."/>
            <person name="Bidwell S."/>
            <person name="Joardar V."/>
            <person name="Thiagarajan M."/>
            <person name="Amedeo P."/>
            <person name="Galinsky K.J."/>
            <person name="Schobel S."/>
            <person name="Inman J."/>
            <person name="Hostetler J."/>
            <person name="Miller J."/>
            <person name="Hammond M."/>
            <person name="Megy K."/>
            <person name="Lawson D."/>
            <person name="Kodira C."/>
            <person name="Sutton G."/>
            <person name="Meyer J."/>
            <person name="Hill C.A."/>
            <person name="Birren B."/>
            <person name="Nene V."/>
            <person name="Collins F."/>
            <person name="Alarcon-Chaidez F."/>
            <person name="Wikel S."/>
            <person name="Strausberg R."/>
        </authorList>
    </citation>
    <scope>NUCLEOTIDE SEQUENCE [LARGE SCALE GENOMIC DNA]</scope>
    <source>
        <strain evidence="4">Wikel</strain>
        <strain evidence="2">Wikel colony</strain>
    </source>
</reference>
<dbReference type="VEuPathDB" id="VectorBase:ISCI021029"/>
<dbReference type="OrthoDB" id="6509116at2759"/>
<dbReference type="InParanoid" id="B7Q8H3"/>
<evidence type="ECO:0000256" key="1">
    <source>
        <dbReference type="SAM" id="MobiDB-lite"/>
    </source>
</evidence>
<dbReference type="EMBL" id="ABJB010902439">
    <property type="status" value="NOT_ANNOTATED_CDS"/>
    <property type="molecule type" value="Genomic_DNA"/>
</dbReference>
<evidence type="ECO:0000313" key="4">
    <source>
        <dbReference type="Proteomes" id="UP000001555"/>
    </source>
</evidence>
<keyword evidence="4" id="KW-1185">Reference proteome</keyword>
<name>B7Q8H3_IXOSC</name>
<dbReference type="AlphaFoldDB" id="B7Q8H3"/>
<organism>
    <name type="scientific">Ixodes scapularis</name>
    <name type="common">Black-legged tick</name>
    <name type="synonym">Deer tick</name>
    <dbReference type="NCBI Taxonomy" id="6945"/>
    <lineage>
        <taxon>Eukaryota</taxon>
        <taxon>Metazoa</taxon>
        <taxon>Ecdysozoa</taxon>
        <taxon>Arthropoda</taxon>
        <taxon>Chelicerata</taxon>
        <taxon>Arachnida</taxon>
        <taxon>Acari</taxon>
        <taxon>Parasitiformes</taxon>
        <taxon>Ixodida</taxon>
        <taxon>Ixodoidea</taxon>
        <taxon>Ixodidae</taxon>
        <taxon>Ixodinae</taxon>
        <taxon>Ixodes</taxon>
    </lineage>
</organism>
<dbReference type="KEGG" id="isc:8037465"/>